<dbReference type="Gene3D" id="1.25.40.10">
    <property type="entry name" value="Tetratricopeptide repeat domain"/>
    <property type="match status" value="1"/>
</dbReference>
<keyword evidence="5" id="KW-0472">Membrane</keyword>
<dbReference type="GO" id="GO:0044877">
    <property type="term" value="F:protein-containing complex binding"/>
    <property type="evidence" value="ECO:0007669"/>
    <property type="project" value="InterPro"/>
</dbReference>
<protein>
    <recommendedName>
        <fullName evidence="8">Ancillary SecYEG translocon subunit</fullName>
    </recommendedName>
</protein>
<reference evidence="10 11" key="1">
    <citation type="submission" date="2019-07" db="EMBL/GenBank/DDBJ databases">
        <title>Diversity of Bacteria from Kongsfjorden, Arctic.</title>
        <authorList>
            <person name="Yu Y."/>
        </authorList>
    </citation>
    <scope>NUCLEOTIDE SEQUENCE [LARGE SCALE GENOMIC DNA]</scope>
    <source>
        <strain evidence="10 11">SM1923</strain>
    </source>
</reference>
<evidence type="ECO:0000256" key="3">
    <source>
        <dbReference type="ARBA" id="ARBA00022692"/>
    </source>
</evidence>
<dbReference type="SUPFAM" id="SSF48452">
    <property type="entry name" value="TPR-like"/>
    <property type="match status" value="1"/>
</dbReference>
<evidence type="ECO:0000313" key="11">
    <source>
        <dbReference type="Proteomes" id="UP000319941"/>
    </source>
</evidence>
<evidence type="ECO:0000256" key="1">
    <source>
        <dbReference type="ARBA" id="ARBA00004401"/>
    </source>
</evidence>
<keyword evidence="11" id="KW-1185">Reference proteome</keyword>
<evidence type="ECO:0000256" key="6">
    <source>
        <dbReference type="ARBA" id="ARBA00023186"/>
    </source>
</evidence>
<evidence type="ECO:0000256" key="4">
    <source>
        <dbReference type="ARBA" id="ARBA00022989"/>
    </source>
</evidence>
<comment type="caution">
    <text evidence="10">The sequence shown here is derived from an EMBL/GenBank/DDBJ whole genome shotgun (WGS) entry which is preliminary data.</text>
</comment>
<evidence type="ECO:0000313" key="10">
    <source>
        <dbReference type="EMBL" id="TVU68110.1"/>
    </source>
</evidence>
<dbReference type="InterPro" id="IPR011990">
    <property type="entry name" value="TPR-like_helical_dom_sf"/>
</dbReference>
<dbReference type="Pfam" id="PF09976">
    <property type="entry name" value="TPR_21"/>
    <property type="match status" value="1"/>
</dbReference>
<dbReference type="InterPro" id="IPR018704">
    <property type="entry name" value="SecYEG/CpoB_TPR"/>
</dbReference>
<dbReference type="EMBL" id="VNFH01000011">
    <property type="protein sequence ID" value="TVU68110.1"/>
    <property type="molecule type" value="Genomic_DNA"/>
</dbReference>
<name>A0A558HG63_9GAMM</name>
<evidence type="ECO:0000259" key="9">
    <source>
        <dbReference type="Pfam" id="PF09976"/>
    </source>
</evidence>
<keyword evidence="4" id="KW-1133">Transmembrane helix</keyword>
<sequence>MAEELRSEEEQLDAIKRWWGENGKSLIAGVVLAGAGVFAFKAWQNYDASQSEAASLRYQQLVSLVSQPTLDDAGTQQARKLIGELESNHGDSLYTQMAHLLDASMSVKAEDLDTAAKALQSVRDSSDDSYLQGLASLRLARIEVGRGDNDKALSLLKNPPAPLAAQAAAVRGDALVAQDKRDEAIMAYQEASSLSQQSGQPIYGLDLKLADLAAESSS</sequence>
<keyword evidence="6" id="KW-0143">Chaperone</keyword>
<evidence type="ECO:0000256" key="2">
    <source>
        <dbReference type="ARBA" id="ARBA00022475"/>
    </source>
</evidence>
<comment type="similarity">
    <text evidence="7">Belongs to the YfgM family.</text>
</comment>
<feature type="domain" description="Ancillary SecYEG translocon subunit/Cell division coordinator CpoB TPR" evidence="9">
    <location>
        <begin position="16"/>
        <end position="213"/>
    </location>
</feature>
<dbReference type="PANTHER" id="PTHR38035">
    <property type="entry name" value="UPF0070 PROTEIN YFGM"/>
    <property type="match status" value="1"/>
</dbReference>
<evidence type="ECO:0000256" key="5">
    <source>
        <dbReference type="ARBA" id="ARBA00023136"/>
    </source>
</evidence>
<dbReference type="PANTHER" id="PTHR38035:SF1">
    <property type="entry name" value="ANCILLARY SECYEG TRANSLOCON SUBUNIT"/>
    <property type="match status" value="1"/>
</dbReference>
<accession>A0A558HG63</accession>
<comment type="subcellular location">
    <subcellularLocation>
        <location evidence="1">Cell membrane</location>
        <topology evidence="1">Single-pass type II membrane protein</topology>
    </subcellularLocation>
</comment>
<dbReference type="AlphaFoldDB" id="A0A558HG63"/>
<evidence type="ECO:0000256" key="7">
    <source>
        <dbReference type="ARBA" id="ARBA00024197"/>
    </source>
</evidence>
<dbReference type="InterPro" id="IPR026039">
    <property type="entry name" value="YfgM"/>
</dbReference>
<gene>
    <name evidence="10" type="ORF">FQP86_15080</name>
</gene>
<dbReference type="RefSeq" id="WP_088744045.1">
    <property type="nucleotide sequence ID" value="NZ_CAWOWR010000013.1"/>
</dbReference>
<dbReference type="OrthoDB" id="9789675at2"/>
<organism evidence="10 11">
    <name type="scientific">Cobetia crustatorum</name>
    <dbReference type="NCBI Taxonomy" id="553385"/>
    <lineage>
        <taxon>Bacteria</taxon>
        <taxon>Pseudomonadati</taxon>
        <taxon>Pseudomonadota</taxon>
        <taxon>Gammaproteobacteria</taxon>
        <taxon>Oceanospirillales</taxon>
        <taxon>Halomonadaceae</taxon>
        <taxon>Cobetia</taxon>
    </lineage>
</organism>
<evidence type="ECO:0000256" key="8">
    <source>
        <dbReference type="ARBA" id="ARBA00024235"/>
    </source>
</evidence>
<dbReference type="STRING" id="553385.GCA_000591415_02388"/>
<proteinExistence type="inferred from homology"/>
<keyword evidence="3" id="KW-0812">Transmembrane</keyword>
<dbReference type="GO" id="GO:0005886">
    <property type="term" value="C:plasma membrane"/>
    <property type="evidence" value="ECO:0007669"/>
    <property type="project" value="UniProtKB-SubCell"/>
</dbReference>
<dbReference type="Proteomes" id="UP000319941">
    <property type="component" value="Unassembled WGS sequence"/>
</dbReference>
<dbReference type="PIRSF" id="PIRSF006170">
    <property type="entry name" value="YfgM"/>
    <property type="match status" value="1"/>
</dbReference>
<keyword evidence="2" id="KW-1003">Cell membrane</keyword>